<name>A0A5B8RIU6_9ZZZZ</name>
<dbReference type="GO" id="GO:0004467">
    <property type="term" value="F:long-chain fatty acid-CoA ligase activity"/>
    <property type="evidence" value="ECO:0007669"/>
    <property type="project" value="UniProtKB-EC"/>
</dbReference>
<evidence type="ECO:0000259" key="4">
    <source>
        <dbReference type="Pfam" id="PF13193"/>
    </source>
</evidence>
<dbReference type="PANTHER" id="PTHR43201:SF5">
    <property type="entry name" value="MEDIUM-CHAIN ACYL-COA LIGASE ACSF2, MITOCHONDRIAL"/>
    <property type="match status" value="1"/>
</dbReference>
<dbReference type="InterPro" id="IPR025110">
    <property type="entry name" value="AMP-bd_C"/>
</dbReference>
<dbReference type="InterPro" id="IPR042099">
    <property type="entry name" value="ANL_N_sf"/>
</dbReference>
<sequence>MNLANLLVRAGRCFGKHSAVAAGPRVVVDYETLAARVAALAGALRSRYGLQPGDRVALAMKNCPAYLEVLFGAWHAGLVAVPVNAKLSAPEVQYILDNSGARMCFVTSHLAEAVRPLVQGVATLEQVIAVEDAAYGELFGGEPVGVRERAPADPAWLFYTSGTTGKPKGATLTHRNLAAMISGYFSDVDPLQPGEGILHAAPMSHGSGLYALPYVAVGGLHIIPDSGGFDPDEIFDLLAVHERVSFFAAPTMVRRLTAAALRSKPDVHNLKTVTYGGGPMYVEDLREAMEVFGNRFVQIYGQGESPMTITAMSKLAHAQSDSPDYQHRLASVGRPQTLVEVSVMDADNAPLPPGEVGEVCVRGDIVMPGYWNNPEASAEALADGWLHTGDMGCFDEQGFLYLKDRSKDVIISGGTNVYPREVEEVLLAHHAVAEVAVLGDADPEWGEVVVAFVVPAGDTPVAATDLDDHCVQHIARFKRPRRYYFVDDLPKNAYGKVLKRSLRERLQAESAVLV</sequence>
<accession>A0A5B8RIU6</accession>
<dbReference type="Gene3D" id="3.30.300.30">
    <property type="match status" value="1"/>
</dbReference>
<proteinExistence type="inferred from homology"/>
<feature type="domain" description="AMP-binding enzyme C-terminal" evidence="4">
    <location>
        <begin position="421"/>
        <end position="496"/>
    </location>
</feature>
<protein>
    <submittedName>
        <fullName evidence="5">Long-chain-fatty-acid--CoA ligase</fullName>
        <ecNumber evidence="5">6.2.1.3</ecNumber>
    </submittedName>
</protein>
<dbReference type="InterPro" id="IPR045851">
    <property type="entry name" value="AMP-bd_C_sf"/>
</dbReference>
<reference evidence="5" key="1">
    <citation type="submission" date="2019-06" db="EMBL/GenBank/DDBJ databases">
        <authorList>
            <person name="Murdoch R.W."/>
            <person name="Fathepure B."/>
        </authorList>
    </citation>
    <scope>NUCLEOTIDE SEQUENCE</scope>
</reference>
<dbReference type="PANTHER" id="PTHR43201">
    <property type="entry name" value="ACYL-COA SYNTHETASE"/>
    <property type="match status" value="1"/>
</dbReference>
<evidence type="ECO:0000259" key="3">
    <source>
        <dbReference type="Pfam" id="PF00501"/>
    </source>
</evidence>
<evidence type="ECO:0000256" key="2">
    <source>
        <dbReference type="ARBA" id="ARBA00022598"/>
    </source>
</evidence>
<dbReference type="SUPFAM" id="SSF56801">
    <property type="entry name" value="Acetyl-CoA synthetase-like"/>
    <property type="match status" value="1"/>
</dbReference>
<dbReference type="Gene3D" id="3.40.50.12780">
    <property type="entry name" value="N-terminal domain of ligase-like"/>
    <property type="match status" value="1"/>
</dbReference>
<comment type="similarity">
    <text evidence="1">Belongs to the ATP-dependent AMP-binding enzyme family.</text>
</comment>
<evidence type="ECO:0000256" key="1">
    <source>
        <dbReference type="ARBA" id="ARBA00006432"/>
    </source>
</evidence>
<dbReference type="EMBL" id="MN079163">
    <property type="protein sequence ID" value="QEA06707.1"/>
    <property type="molecule type" value="Genomic_DNA"/>
</dbReference>
<gene>
    <name evidence="5" type="primary">lcfB_3</name>
    <name evidence="5" type="ORF">KBTEX_03047</name>
</gene>
<evidence type="ECO:0000313" key="5">
    <source>
        <dbReference type="EMBL" id="QEA06707.1"/>
    </source>
</evidence>
<dbReference type="Pfam" id="PF13193">
    <property type="entry name" value="AMP-binding_C"/>
    <property type="match status" value="1"/>
</dbReference>
<dbReference type="EC" id="6.2.1.3" evidence="5"/>
<dbReference type="InterPro" id="IPR020845">
    <property type="entry name" value="AMP-binding_CS"/>
</dbReference>
<organism evidence="5">
    <name type="scientific">uncultured organism</name>
    <dbReference type="NCBI Taxonomy" id="155900"/>
    <lineage>
        <taxon>unclassified sequences</taxon>
        <taxon>environmental samples</taxon>
    </lineage>
</organism>
<dbReference type="FunFam" id="3.30.300.30:FF:000008">
    <property type="entry name" value="2,3-dihydroxybenzoate-AMP ligase"/>
    <property type="match status" value="1"/>
</dbReference>
<dbReference type="PROSITE" id="PS00455">
    <property type="entry name" value="AMP_BINDING"/>
    <property type="match status" value="1"/>
</dbReference>
<dbReference type="GO" id="GO:0031956">
    <property type="term" value="F:medium-chain fatty acid-CoA ligase activity"/>
    <property type="evidence" value="ECO:0007669"/>
    <property type="project" value="TreeGrafter"/>
</dbReference>
<dbReference type="InterPro" id="IPR000873">
    <property type="entry name" value="AMP-dep_synth/lig_dom"/>
</dbReference>
<dbReference type="Pfam" id="PF00501">
    <property type="entry name" value="AMP-binding"/>
    <property type="match status" value="1"/>
</dbReference>
<dbReference type="AlphaFoldDB" id="A0A5B8RIU6"/>
<keyword evidence="2 5" id="KW-0436">Ligase</keyword>
<feature type="domain" description="AMP-dependent synthetase/ligase" evidence="3">
    <location>
        <begin position="17"/>
        <end position="371"/>
    </location>
</feature>